<dbReference type="AlphaFoldDB" id="A0A2H0XEG0"/>
<dbReference type="GO" id="GO:0005524">
    <property type="term" value="F:ATP binding"/>
    <property type="evidence" value="ECO:0007669"/>
    <property type="project" value="UniProtKB-KW"/>
</dbReference>
<evidence type="ECO:0000313" key="13">
    <source>
        <dbReference type="Proteomes" id="UP000230340"/>
    </source>
</evidence>
<feature type="site" description="Interaction with tRNA" evidence="9">
    <location>
        <position position="131"/>
    </location>
</feature>
<dbReference type="FunFam" id="3.40.50.620:FF:000115">
    <property type="entry name" value="tRNA-specific 2-thiouridylase MnmA"/>
    <property type="match status" value="1"/>
</dbReference>
<evidence type="ECO:0000259" key="11">
    <source>
        <dbReference type="Pfam" id="PF20259"/>
    </source>
</evidence>
<name>A0A2H0XEG0_UNCKA</name>
<feature type="domain" description="tRNA-specific 2-thiouridylase MnmA-like C-terminal" evidence="10">
    <location>
        <begin position="294"/>
        <end position="390"/>
    </location>
</feature>
<feature type="active site" description="Nucleophile" evidence="9">
    <location>
        <position position="105"/>
    </location>
</feature>
<comment type="caution">
    <text evidence="9">Lacks conserved residue(s) required for the propagation of feature annotation.</text>
</comment>
<dbReference type="HAMAP" id="MF_00144">
    <property type="entry name" value="tRNA_thiouridyl_MnmA"/>
    <property type="match status" value="1"/>
</dbReference>
<evidence type="ECO:0000256" key="2">
    <source>
        <dbReference type="ARBA" id="ARBA00022679"/>
    </source>
</evidence>
<dbReference type="Pfam" id="PF20258">
    <property type="entry name" value="tRNA_Me_trans_C"/>
    <property type="match status" value="1"/>
</dbReference>
<dbReference type="InterPro" id="IPR014729">
    <property type="entry name" value="Rossmann-like_a/b/a_fold"/>
</dbReference>
<dbReference type="PANTHER" id="PTHR11933:SF5">
    <property type="entry name" value="MITOCHONDRIAL TRNA-SPECIFIC 2-THIOURIDYLASE 1"/>
    <property type="match status" value="1"/>
</dbReference>
<evidence type="ECO:0000256" key="9">
    <source>
        <dbReference type="HAMAP-Rule" id="MF_00144"/>
    </source>
</evidence>
<keyword evidence="6 9" id="KW-0694">RNA-binding</keyword>
<feature type="active site" description="Cysteine persulfide intermediate" evidence="9">
    <location>
        <position position="213"/>
    </location>
</feature>
<feature type="binding site" evidence="9">
    <location>
        <position position="130"/>
    </location>
    <ligand>
        <name>ATP</name>
        <dbReference type="ChEBI" id="CHEBI:30616"/>
    </ligand>
</feature>
<organism evidence="12 13">
    <name type="scientific">candidate division WWE3 bacterium CG08_land_8_20_14_0_20_40_13</name>
    <dbReference type="NCBI Taxonomy" id="1975084"/>
    <lineage>
        <taxon>Bacteria</taxon>
        <taxon>Katanobacteria</taxon>
    </lineage>
</organism>
<dbReference type="Pfam" id="PF20259">
    <property type="entry name" value="tRNA_Me_trans_M"/>
    <property type="match status" value="1"/>
</dbReference>
<evidence type="ECO:0000256" key="3">
    <source>
        <dbReference type="ARBA" id="ARBA00022694"/>
    </source>
</evidence>
<evidence type="ECO:0000256" key="1">
    <source>
        <dbReference type="ARBA" id="ARBA00022555"/>
    </source>
</evidence>
<feature type="region of interest" description="Interaction with target base in tRNA" evidence="9">
    <location>
        <begin position="100"/>
        <end position="102"/>
    </location>
</feature>
<dbReference type="Gene3D" id="3.40.50.620">
    <property type="entry name" value="HUPs"/>
    <property type="match status" value="1"/>
</dbReference>
<dbReference type="GO" id="GO:0005737">
    <property type="term" value="C:cytoplasm"/>
    <property type="evidence" value="ECO:0007669"/>
    <property type="project" value="UniProtKB-SubCell"/>
</dbReference>
<keyword evidence="1 9" id="KW-0820">tRNA-binding</keyword>
<evidence type="ECO:0000256" key="5">
    <source>
        <dbReference type="ARBA" id="ARBA00022840"/>
    </source>
</evidence>
<feature type="binding site" evidence="9">
    <location>
        <position position="42"/>
    </location>
    <ligand>
        <name>ATP</name>
        <dbReference type="ChEBI" id="CHEBI:30616"/>
    </ligand>
</feature>
<keyword evidence="4 9" id="KW-0547">Nucleotide-binding</keyword>
<dbReference type="NCBIfam" id="NF001138">
    <property type="entry name" value="PRK00143.1"/>
    <property type="match status" value="1"/>
</dbReference>
<dbReference type="InterPro" id="IPR023382">
    <property type="entry name" value="MnmA-like_central_sf"/>
</dbReference>
<dbReference type="GO" id="GO:0000049">
    <property type="term" value="F:tRNA binding"/>
    <property type="evidence" value="ECO:0007669"/>
    <property type="project" value="UniProtKB-KW"/>
</dbReference>
<comment type="catalytic activity">
    <reaction evidence="8 9">
        <text>S-sulfanyl-L-cysteinyl-[protein] + uridine(34) in tRNA + AH2 + ATP = 2-thiouridine(34) in tRNA + L-cysteinyl-[protein] + A + AMP + diphosphate + H(+)</text>
        <dbReference type="Rhea" id="RHEA:47032"/>
        <dbReference type="Rhea" id="RHEA-COMP:10131"/>
        <dbReference type="Rhea" id="RHEA-COMP:11726"/>
        <dbReference type="Rhea" id="RHEA-COMP:11727"/>
        <dbReference type="Rhea" id="RHEA-COMP:11728"/>
        <dbReference type="ChEBI" id="CHEBI:13193"/>
        <dbReference type="ChEBI" id="CHEBI:15378"/>
        <dbReference type="ChEBI" id="CHEBI:17499"/>
        <dbReference type="ChEBI" id="CHEBI:29950"/>
        <dbReference type="ChEBI" id="CHEBI:30616"/>
        <dbReference type="ChEBI" id="CHEBI:33019"/>
        <dbReference type="ChEBI" id="CHEBI:61963"/>
        <dbReference type="ChEBI" id="CHEBI:65315"/>
        <dbReference type="ChEBI" id="CHEBI:87170"/>
        <dbReference type="ChEBI" id="CHEBI:456215"/>
        <dbReference type="EC" id="2.8.1.13"/>
    </reaction>
</comment>
<dbReference type="EC" id="2.8.1.13" evidence="9"/>
<dbReference type="InterPro" id="IPR046884">
    <property type="entry name" value="MnmA-like_central"/>
</dbReference>
<keyword evidence="2 9" id="KW-0808">Transferase</keyword>
<dbReference type="CDD" id="cd01998">
    <property type="entry name" value="MnmA_TRMU-like"/>
    <property type="match status" value="1"/>
</dbReference>
<feature type="domain" description="tRNA-specific 2-thiouridylase MnmA-like central" evidence="11">
    <location>
        <begin position="221"/>
        <end position="285"/>
    </location>
</feature>
<dbReference type="SUPFAM" id="SSF52402">
    <property type="entry name" value="Adenine nucleotide alpha hydrolases-like"/>
    <property type="match status" value="1"/>
</dbReference>
<dbReference type="GO" id="GO:0002143">
    <property type="term" value="P:tRNA wobble position uridine thiolation"/>
    <property type="evidence" value="ECO:0007669"/>
    <property type="project" value="TreeGrafter"/>
</dbReference>
<evidence type="ECO:0000313" key="12">
    <source>
        <dbReference type="EMBL" id="PIS23327.1"/>
    </source>
</evidence>
<dbReference type="Gene3D" id="2.30.30.280">
    <property type="entry name" value="Adenine nucleotide alpha hydrolases-like domains"/>
    <property type="match status" value="1"/>
</dbReference>
<evidence type="ECO:0000256" key="7">
    <source>
        <dbReference type="ARBA" id="ARBA00023157"/>
    </source>
</evidence>
<proteinExistence type="inferred from homology"/>
<feature type="binding site" evidence="9">
    <location>
        <begin position="16"/>
        <end position="23"/>
    </location>
    <ligand>
        <name>ATP</name>
        <dbReference type="ChEBI" id="CHEBI:30616"/>
    </ligand>
</feature>
<dbReference type="NCBIfam" id="TIGR00420">
    <property type="entry name" value="trmU"/>
    <property type="match status" value="1"/>
</dbReference>
<dbReference type="Proteomes" id="UP000230340">
    <property type="component" value="Unassembled WGS sequence"/>
</dbReference>
<keyword evidence="7" id="KW-1015">Disulfide bond</keyword>
<keyword evidence="9" id="KW-0963">Cytoplasm</keyword>
<keyword evidence="5 9" id="KW-0067">ATP-binding</keyword>
<sequence length="391" mass="43711">MSILVETSDKKKVVVGISGGVDSAVSAYLLKKQGYEVLGVYMWCYGSHDEHCRAHQDRADAIKVATHLGIPFEIWDFEKEYSEKVLKYFYDEYNAGCTPNPDVVCNKEIKFGMFYKRAIKKRGFDFVATGHYARVVGGTSQIRAVSEFGHCPKYLASGKDKTKDQSYFLYRIRLEQLSHILFPVGDLTKKEVRQIAKEAGLPVFDKPDSQGVCFVGEVSMRDFLKGKVDYKEGNVVDTKGEVIGHHTGLPFYTIGQRRGFTLTKYKGLPMYAIGKNAVNNTLIVGCGKETEAESFRVGDINWLVSNTGSSRNGRIPYQNLRVRIRHLGKLIPCDILFENLKNKNSLKISNLEAVPPSQVRCKLKIPQRGVAPGQSAVFYLDDIVIGGGVIL</sequence>
<dbReference type="Gene3D" id="2.40.30.10">
    <property type="entry name" value="Translation factors"/>
    <property type="match status" value="1"/>
</dbReference>
<accession>A0A2H0XEG0</accession>
<comment type="subcellular location">
    <subcellularLocation>
        <location evidence="9">Cytoplasm</location>
    </subcellularLocation>
</comment>
<protein>
    <recommendedName>
        <fullName evidence="9">tRNA-specific 2-thiouridylase MnmA</fullName>
        <ecNumber evidence="9">2.8.1.13</ecNumber>
    </recommendedName>
</protein>
<comment type="similarity">
    <text evidence="9">Belongs to the MnmA/TRMU family.</text>
</comment>
<evidence type="ECO:0000259" key="10">
    <source>
        <dbReference type="Pfam" id="PF20258"/>
    </source>
</evidence>
<dbReference type="Pfam" id="PF03054">
    <property type="entry name" value="tRNA_Me_trans"/>
    <property type="match status" value="1"/>
</dbReference>
<reference evidence="13" key="1">
    <citation type="submission" date="2017-09" db="EMBL/GenBank/DDBJ databases">
        <title>Depth-based differentiation of microbial function through sediment-hosted aquifers and enrichment of novel symbionts in the deep terrestrial subsurface.</title>
        <authorList>
            <person name="Probst A.J."/>
            <person name="Ladd B."/>
            <person name="Jarett J.K."/>
            <person name="Geller-Mcgrath D.E."/>
            <person name="Sieber C.M.K."/>
            <person name="Emerson J.B."/>
            <person name="Anantharaman K."/>
            <person name="Thomas B.C."/>
            <person name="Malmstrom R."/>
            <person name="Stieglmeier M."/>
            <person name="Klingl A."/>
            <person name="Woyke T."/>
            <person name="Ryan C.M."/>
            <person name="Banfield J.F."/>
        </authorList>
    </citation>
    <scope>NUCLEOTIDE SEQUENCE [LARGE SCALE GENOMIC DNA]</scope>
</reference>
<dbReference type="InterPro" id="IPR046885">
    <property type="entry name" value="MnmA-like_C"/>
</dbReference>
<evidence type="ECO:0000256" key="6">
    <source>
        <dbReference type="ARBA" id="ARBA00022884"/>
    </source>
</evidence>
<comment type="function">
    <text evidence="9">Catalyzes the 2-thiolation of uridine at the wobble position (U34) of tRNA, leading to the formation of s(2)U34.</text>
</comment>
<dbReference type="GO" id="GO:0103016">
    <property type="term" value="F:tRNA-uridine 2-sulfurtransferase activity"/>
    <property type="evidence" value="ECO:0007669"/>
    <property type="project" value="UniProtKB-EC"/>
</dbReference>
<dbReference type="InterPro" id="IPR004506">
    <property type="entry name" value="MnmA-like"/>
</dbReference>
<evidence type="ECO:0000256" key="8">
    <source>
        <dbReference type="ARBA" id="ARBA00051542"/>
    </source>
</evidence>
<keyword evidence="3 9" id="KW-0819">tRNA processing</keyword>
<dbReference type="EMBL" id="PEYT01000004">
    <property type="protein sequence ID" value="PIS23327.1"/>
    <property type="molecule type" value="Genomic_DNA"/>
</dbReference>
<comment type="caution">
    <text evidence="12">The sequence shown here is derived from an EMBL/GenBank/DDBJ whole genome shotgun (WGS) entry which is preliminary data.</text>
</comment>
<feature type="region of interest" description="Interaction with tRNA" evidence="9">
    <location>
        <begin position="163"/>
        <end position="165"/>
    </location>
</feature>
<evidence type="ECO:0000256" key="4">
    <source>
        <dbReference type="ARBA" id="ARBA00022741"/>
    </source>
</evidence>
<feature type="site" description="Interaction with tRNA" evidence="9">
    <location>
        <position position="374"/>
    </location>
</feature>
<gene>
    <name evidence="9" type="primary">mnmA</name>
    <name evidence="12" type="ORF">COT49_00560</name>
</gene>
<dbReference type="PANTHER" id="PTHR11933">
    <property type="entry name" value="TRNA 5-METHYLAMINOMETHYL-2-THIOURIDYLATE -METHYLTRANSFERASE"/>
    <property type="match status" value="1"/>
</dbReference>